<protein>
    <submittedName>
        <fullName evidence="1">Uncharacterized protein</fullName>
    </submittedName>
</protein>
<dbReference type="Proteomes" id="UP000240962">
    <property type="component" value="Segment"/>
</dbReference>
<proteinExistence type="predicted"/>
<evidence type="ECO:0000313" key="2">
    <source>
        <dbReference type="Proteomes" id="UP000240962"/>
    </source>
</evidence>
<name>A0A2H5BH46_9CAUD</name>
<reference evidence="2" key="1">
    <citation type="submission" date="2017-12" db="EMBL/GenBank/DDBJ databases">
        <authorList>
            <person name="Page C.L."/>
            <person name="McFadden E.F."/>
            <person name="Syed A.X."/>
            <person name="Lafty E.M."/>
            <person name="Hyatt D.A."/>
            <person name="Farronato D.M."/>
            <person name="Dong S.Z."/>
            <person name="Apostolopoulos E.L."/>
            <person name="Broussard G.W."/>
        </authorList>
    </citation>
    <scope>NUCLEOTIDE SEQUENCE [LARGE SCALE GENOMIC DNA]</scope>
</reference>
<dbReference type="EMBL" id="MG649967">
    <property type="protein sequence ID" value="AUG85303.1"/>
    <property type="molecule type" value="Genomic_DNA"/>
</dbReference>
<accession>A0A2H5BH46</accession>
<sequence length="78" mass="8324">MAISKVPQSAQKQIDTLVHVFAAGDGGGALVAFKCHYEQIELDAIAGDKNAQTVMANMQGIINLVQHLAGIDNDNLQY</sequence>
<gene>
    <name evidence="1" type="ORF">THALASSA_111</name>
</gene>
<organism evidence="1 2">
    <name type="scientific">Vibrio phage Thalassa</name>
    <dbReference type="NCBI Taxonomy" id="2570301"/>
    <lineage>
        <taxon>Viruses</taxon>
        <taxon>Duplodnaviria</taxon>
        <taxon>Heunggongvirae</taxon>
        <taxon>Uroviricota</taxon>
        <taxon>Caudoviricetes</taxon>
        <taxon>Demerecviridae</taxon>
        <taxon>Ermolyevavirinae</taxon>
        <taxon>Thalassavirus</taxon>
        <taxon>Thalassavirus thalassa</taxon>
    </lineage>
</organism>
<evidence type="ECO:0000313" key="1">
    <source>
        <dbReference type="EMBL" id="AUG85303.1"/>
    </source>
</evidence>
<keyword evidence="2" id="KW-1185">Reference proteome</keyword>